<comment type="catalytic activity">
    <reaction evidence="14 15">
        <text>pyruvate + ATP + H2O = phosphoenolpyruvate + AMP + phosphate + 2 H(+)</text>
        <dbReference type="Rhea" id="RHEA:11364"/>
        <dbReference type="ChEBI" id="CHEBI:15361"/>
        <dbReference type="ChEBI" id="CHEBI:15377"/>
        <dbReference type="ChEBI" id="CHEBI:15378"/>
        <dbReference type="ChEBI" id="CHEBI:30616"/>
        <dbReference type="ChEBI" id="CHEBI:43474"/>
        <dbReference type="ChEBI" id="CHEBI:58702"/>
        <dbReference type="ChEBI" id="CHEBI:456215"/>
        <dbReference type="EC" id="2.7.9.2"/>
    </reaction>
</comment>
<evidence type="ECO:0000256" key="1">
    <source>
        <dbReference type="ARBA" id="ARBA00001946"/>
    </source>
</evidence>
<dbReference type="PANTHER" id="PTHR43030">
    <property type="entry name" value="PHOSPHOENOLPYRUVATE SYNTHASE"/>
    <property type="match status" value="1"/>
</dbReference>
<evidence type="ECO:0000256" key="14">
    <source>
        <dbReference type="ARBA" id="ARBA00047700"/>
    </source>
</evidence>
<name>A0A2R3Z4B2_9FLAO</name>
<evidence type="ECO:0000256" key="9">
    <source>
        <dbReference type="ARBA" id="ARBA00022741"/>
    </source>
</evidence>
<dbReference type="Pfam" id="PF02896">
    <property type="entry name" value="PEP-utilizers_C"/>
    <property type="match status" value="1"/>
</dbReference>
<dbReference type="Gene3D" id="3.30.470.20">
    <property type="entry name" value="ATP-grasp fold, B domain"/>
    <property type="match status" value="1"/>
</dbReference>
<evidence type="ECO:0000256" key="8">
    <source>
        <dbReference type="ARBA" id="ARBA00022723"/>
    </source>
</evidence>
<evidence type="ECO:0000313" key="19">
    <source>
        <dbReference type="EMBL" id="AVR45105.1"/>
    </source>
</evidence>
<gene>
    <name evidence="19" type="ORF">C7S20_07380</name>
</gene>
<dbReference type="SUPFAM" id="SSF52009">
    <property type="entry name" value="Phosphohistidine domain"/>
    <property type="match status" value="1"/>
</dbReference>
<protein>
    <recommendedName>
        <fullName evidence="6 15">Phosphoenolpyruvate synthase</fullName>
        <shortName evidence="15">PEP synthase</shortName>
        <ecNumber evidence="5 15">2.7.9.2</ecNumber>
    </recommendedName>
    <alternativeName>
        <fullName evidence="13 15">Pyruvate, water dikinase</fullName>
    </alternativeName>
</protein>
<evidence type="ECO:0000256" key="7">
    <source>
        <dbReference type="ARBA" id="ARBA00022679"/>
    </source>
</evidence>
<comment type="cofactor">
    <cofactor evidence="1 15">
        <name>Mg(2+)</name>
        <dbReference type="ChEBI" id="CHEBI:18420"/>
    </cofactor>
</comment>
<dbReference type="Proteomes" id="UP000241507">
    <property type="component" value="Chromosome"/>
</dbReference>
<keyword evidence="10 15" id="KW-0418">Kinase</keyword>
<dbReference type="GO" id="GO:0005524">
    <property type="term" value="F:ATP binding"/>
    <property type="evidence" value="ECO:0007669"/>
    <property type="project" value="UniProtKB-KW"/>
</dbReference>
<dbReference type="Gene3D" id="3.50.30.10">
    <property type="entry name" value="Phosphohistidine domain"/>
    <property type="match status" value="1"/>
</dbReference>
<dbReference type="Gene3D" id="3.30.1490.20">
    <property type="entry name" value="ATP-grasp fold, A domain"/>
    <property type="match status" value="1"/>
</dbReference>
<keyword evidence="20" id="KW-1185">Reference proteome</keyword>
<keyword evidence="12 15" id="KW-0460">Magnesium</keyword>
<dbReference type="Gene3D" id="3.20.20.60">
    <property type="entry name" value="Phosphoenolpyruvate-binding domains"/>
    <property type="match status" value="1"/>
</dbReference>
<dbReference type="RefSeq" id="WP_107011883.1">
    <property type="nucleotide sequence ID" value="NZ_CP028136.1"/>
</dbReference>
<evidence type="ECO:0000256" key="2">
    <source>
        <dbReference type="ARBA" id="ARBA00002988"/>
    </source>
</evidence>
<evidence type="ECO:0000256" key="5">
    <source>
        <dbReference type="ARBA" id="ARBA00011996"/>
    </source>
</evidence>
<keyword evidence="9 15" id="KW-0547">Nucleotide-binding</keyword>
<reference evidence="20" key="1">
    <citation type="submission" date="2018-03" db="EMBL/GenBank/DDBJ databases">
        <title>Gramella fulva sp. nov., isolated from a dry surface of tidal flat.</title>
        <authorList>
            <person name="Hwang S.H."/>
            <person name="Hwang W.M."/>
            <person name="Kang K."/>
            <person name="Ahn T.-Y."/>
        </authorList>
    </citation>
    <scope>NUCLEOTIDE SEQUENCE [LARGE SCALE GENOMIC DNA]</scope>
    <source>
        <strain evidence="20">SH35</strain>
    </source>
</reference>
<evidence type="ECO:0000256" key="13">
    <source>
        <dbReference type="ARBA" id="ARBA00033470"/>
    </source>
</evidence>
<evidence type="ECO:0000256" key="6">
    <source>
        <dbReference type="ARBA" id="ARBA00021623"/>
    </source>
</evidence>
<dbReference type="PIRSF" id="PIRSF000854">
    <property type="entry name" value="PEP_synthase"/>
    <property type="match status" value="1"/>
</dbReference>
<dbReference type="PROSITE" id="PS00370">
    <property type="entry name" value="PEP_ENZYMES_PHOS_SITE"/>
    <property type="match status" value="1"/>
</dbReference>
<dbReference type="GO" id="GO:0046872">
    <property type="term" value="F:metal ion binding"/>
    <property type="evidence" value="ECO:0007669"/>
    <property type="project" value="UniProtKB-KW"/>
</dbReference>
<dbReference type="InterPro" id="IPR000121">
    <property type="entry name" value="PEP_util_C"/>
</dbReference>
<evidence type="ECO:0000256" key="4">
    <source>
        <dbReference type="ARBA" id="ARBA00007837"/>
    </source>
</evidence>
<dbReference type="KEGG" id="grs:C7S20_07380"/>
<dbReference type="GO" id="GO:0006094">
    <property type="term" value="P:gluconeogenesis"/>
    <property type="evidence" value="ECO:0007669"/>
    <property type="project" value="UniProtKB-UniPathway"/>
</dbReference>
<keyword evidence="8 15" id="KW-0479">Metal-binding</keyword>
<dbReference type="PANTHER" id="PTHR43030:SF1">
    <property type="entry name" value="PHOSPHOENOLPYRUVATE SYNTHASE"/>
    <property type="match status" value="1"/>
</dbReference>
<evidence type="ECO:0000259" key="17">
    <source>
        <dbReference type="Pfam" id="PF01326"/>
    </source>
</evidence>
<keyword evidence="19" id="KW-0670">Pyruvate</keyword>
<dbReference type="FunFam" id="3.30.470.20:FF:000017">
    <property type="entry name" value="Phosphoenolpyruvate synthase"/>
    <property type="match status" value="1"/>
</dbReference>
<dbReference type="InterPro" id="IPR008279">
    <property type="entry name" value="PEP-util_enz_mobile_dom"/>
</dbReference>
<dbReference type="EC" id="2.7.9.2" evidence="5 15"/>
<evidence type="ECO:0000256" key="11">
    <source>
        <dbReference type="ARBA" id="ARBA00022840"/>
    </source>
</evidence>
<dbReference type="OrthoDB" id="9765468at2"/>
<evidence type="ECO:0000256" key="12">
    <source>
        <dbReference type="ARBA" id="ARBA00022842"/>
    </source>
</evidence>
<dbReference type="InterPro" id="IPR006319">
    <property type="entry name" value="PEP_synth"/>
</dbReference>
<dbReference type="SUPFAM" id="SSF56059">
    <property type="entry name" value="Glutathione synthetase ATP-binding domain-like"/>
    <property type="match status" value="1"/>
</dbReference>
<dbReference type="Pfam" id="PF00391">
    <property type="entry name" value="PEP-utilizers"/>
    <property type="match status" value="1"/>
</dbReference>
<feature type="domain" description="Pyruvate phosphate dikinase AMP/ATP-binding" evidence="17">
    <location>
        <begin position="17"/>
        <end position="342"/>
    </location>
</feature>
<dbReference type="NCBIfam" id="TIGR01418">
    <property type="entry name" value="PEP_synth"/>
    <property type="match status" value="1"/>
</dbReference>
<comment type="pathway">
    <text evidence="3 15">Carbohydrate biosynthesis; gluconeogenesis.</text>
</comment>
<keyword evidence="7 15" id="KW-0808">Transferase</keyword>
<dbReference type="FunFam" id="3.30.1490.20:FF:000010">
    <property type="entry name" value="Phosphoenolpyruvate synthase"/>
    <property type="match status" value="1"/>
</dbReference>
<evidence type="ECO:0000256" key="15">
    <source>
        <dbReference type="PIRNR" id="PIRNR000854"/>
    </source>
</evidence>
<organism evidence="19 20">
    <name type="scientific">Christiangramia fulva</name>
    <dbReference type="NCBI Taxonomy" id="2126553"/>
    <lineage>
        <taxon>Bacteria</taxon>
        <taxon>Pseudomonadati</taxon>
        <taxon>Bacteroidota</taxon>
        <taxon>Flavobacteriia</taxon>
        <taxon>Flavobacteriales</taxon>
        <taxon>Flavobacteriaceae</taxon>
        <taxon>Christiangramia</taxon>
    </lineage>
</organism>
<feature type="domain" description="PEP-utilising enzyme C-terminal" evidence="18">
    <location>
        <begin position="488"/>
        <end position="777"/>
    </location>
</feature>
<dbReference type="SUPFAM" id="SSF51621">
    <property type="entry name" value="Phosphoenolpyruvate/pyruvate domain"/>
    <property type="match status" value="1"/>
</dbReference>
<comment type="function">
    <text evidence="2 15">Catalyzes the phosphorylation of pyruvate to phosphoenolpyruvate.</text>
</comment>
<dbReference type="InterPro" id="IPR018274">
    <property type="entry name" value="PEP_util_AS"/>
</dbReference>
<dbReference type="InterPro" id="IPR040442">
    <property type="entry name" value="Pyrv_kinase-like_dom_sf"/>
</dbReference>
<evidence type="ECO:0000256" key="10">
    <source>
        <dbReference type="ARBA" id="ARBA00022777"/>
    </source>
</evidence>
<sequence>METLIRKYSEIGMSDLPTVGGKNASLGEMHRALAPEGVNIPEGFVVTATAFKKYLEENNLIQPIQDILKSLDRINYKNLPEVGMKIRNLIKAGEFSAALIDQISRFYKELGKNKDIPVAVRSSATAEDLPDASFAGQHESYLNITGIDSLLQAVKNCFASLYTNRAIKYREDKGFDHNQVFISVGIQQMIRADMACSGIAFTLEPESGHRNVIHISGVWGLGESIVQGNIDPDEFILLKPGLEKGKYAILQKKLGDKNFKMVFTKDQKETGIVAVDTEPQKRNEFVLTDEQLLELGRWCLKIEKHYKKPMDIEWAIDGISGKIYIIQARPETVHSAKKDRTFTEYHIQKKTEEIVSGNAVGRQIAIGKARILKSPSEIEKIKPGEILVTENTSPDWDPVLKKTAAIITNRGGRTSHAAIVARELGVPAITGTHEATKKIKDGDLVSVSCAEGSIGHVYKGAIEFSEKNIDFGKLKLPSTEVKFILSDPERAFSLSLYPNNGVGLLRMEFIITHMVRIHPMALVNFNKIQDKKTTAEIEEITRNYTDKKEFFVDKLAEGLALIAGAFYPKEVILRLSDFKSNEYANLIGGSEFEPKEENPMLGLRGAARYYHPLYREGFKLECEAIKKLRDVMGLDNVKIMVPFCRTVKEGKRVLELLHENGLARHHNGLEVYMMVEIPSNVIRASEFVKLFDGFSIGSNDLTQLILGVDRDSEMLAGEFSESDPAVLEMIASVIKTATNARKKIGLCGQAPSDSPDFANFLVQCGINSISFNPDVLLSGIKNLLKGEEEKERMKMFVKS</sequence>
<dbReference type="UniPathway" id="UPA00138"/>
<dbReference type="InterPro" id="IPR002192">
    <property type="entry name" value="PPDK_AMP/ATP-bd"/>
</dbReference>
<dbReference type="GO" id="GO:0008986">
    <property type="term" value="F:pyruvate, water dikinase activity"/>
    <property type="evidence" value="ECO:0007669"/>
    <property type="project" value="UniProtKB-EC"/>
</dbReference>
<accession>A0A2R3Z4B2</accession>
<evidence type="ECO:0000256" key="3">
    <source>
        <dbReference type="ARBA" id="ARBA00004742"/>
    </source>
</evidence>
<feature type="domain" description="PEP-utilising enzyme mobile" evidence="16">
    <location>
        <begin position="381"/>
        <end position="452"/>
    </location>
</feature>
<dbReference type="PROSITE" id="PS00742">
    <property type="entry name" value="PEP_ENZYMES_2"/>
    <property type="match status" value="1"/>
</dbReference>
<dbReference type="InterPro" id="IPR013815">
    <property type="entry name" value="ATP_grasp_subdomain_1"/>
</dbReference>
<dbReference type="InterPro" id="IPR023151">
    <property type="entry name" value="PEP_util_CS"/>
</dbReference>
<dbReference type="Pfam" id="PF01326">
    <property type="entry name" value="PPDK_N"/>
    <property type="match status" value="1"/>
</dbReference>
<dbReference type="AlphaFoldDB" id="A0A2R3Z4B2"/>
<dbReference type="InterPro" id="IPR015813">
    <property type="entry name" value="Pyrv/PenolPyrv_kinase-like_dom"/>
</dbReference>
<dbReference type="NCBIfam" id="NF005057">
    <property type="entry name" value="PRK06464.1"/>
    <property type="match status" value="1"/>
</dbReference>
<keyword evidence="11 15" id="KW-0067">ATP-binding</keyword>
<proteinExistence type="inferred from homology"/>
<evidence type="ECO:0000259" key="16">
    <source>
        <dbReference type="Pfam" id="PF00391"/>
    </source>
</evidence>
<comment type="similarity">
    <text evidence="4 15">Belongs to the PEP-utilizing enzyme family.</text>
</comment>
<evidence type="ECO:0000259" key="18">
    <source>
        <dbReference type="Pfam" id="PF02896"/>
    </source>
</evidence>
<dbReference type="InterPro" id="IPR036637">
    <property type="entry name" value="Phosphohistidine_dom_sf"/>
</dbReference>
<dbReference type="EMBL" id="CP028136">
    <property type="protein sequence ID" value="AVR45105.1"/>
    <property type="molecule type" value="Genomic_DNA"/>
</dbReference>
<evidence type="ECO:0000313" key="20">
    <source>
        <dbReference type="Proteomes" id="UP000241507"/>
    </source>
</evidence>